<proteinExistence type="predicted"/>
<dbReference type="InParanoid" id="K1WEH7"/>
<dbReference type="Proteomes" id="UP000006753">
    <property type="component" value="Unassembled WGS sequence"/>
</dbReference>
<keyword evidence="2" id="KW-1185">Reference proteome</keyword>
<accession>K1WEH7</accession>
<organism evidence="1 2">
    <name type="scientific">Marssonina brunnea f. sp. multigermtubi (strain MB_m1)</name>
    <name type="common">Marssonina leaf spot fungus</name>
    <dbReference type="NCBI Taxonomy" id="1072389"/>
    <lineage>
        <taxon>Eukaryota</taxon>
        <taxon>Fungi</taxon>
        <taxon>Dikarya</taxon>
        <taxon>Ascomycota</taxon>
        <taxon>Pezizomycotina</taxon>
        <taxon>Leotiomycetes</taxon>
        <taxon>Helotiales</taxon>
        <taxon>Drepanopezizaceae</taxon>
        <taxon>Drepanopeziza</taxon>
    </lineage>
</organism>
<dbReference type="HOGENOM" id="CLU_2073653_0_0_1"/>
<name>K1WEH7_MARBU</name>
<evidence type="ECO:0000313" key="1">
    <source>
        <dbReference type="EMBL" id="EKD15860.1"/>
    </source>
</evidence>
<dbReference type="AlphaFoldDB" id="K1WEH7"/>
<protein>
    <submittedName>
        <fullName evidence="1">Uncharacterized protein</fullName>
    </submittedName>
</protein>
<evidence type="ECO:0000313" key="2">
    <source>
        <dbReference type="Proteomes" id="UP000006753"/>
    </source>
</evidence>
<reference evidence="1 2" key="1">
    <citation type="journal article" date="2012" name="BMC Genomics">
        <title>Sequencing the genome of Marssonina brunnea reveals fungus-poplar co-evolution.</title>
        <authorList>
            <person name="Zhu S."/>
            <person name="Cao Y.-Z."/>
            <person name="Jiang C."/>
            <person name="Tan B.-Y."/>
            <person name="Wang Z."/>
            <person name="Feng S."/>
            <person name="Zhang L."/>
            <person name="Su X.-H."/>
            <person name="Brejova B."/>
            <person name="Vinar T."/>
            <person name="Xu M."/>
            <person name="Wang M.-X."/>
            <person name="Zhang S.-G."/>
            <person name="Huang M.-R."/>
            <person name="Wu R."/>
            <person name="Zhou Y."/>
        </authorList>
    </citation>
    <scope>NUCLEOTIDE SEQUENCE [LARGE SCALE GENOMIC DNA]</scope>
    <source>
        <strain evidence="1 2">MB_m1</strain>
    </source>
</reference>
<dbReference type="KEGG" id="mbe:MBM_05871"/>
<sequence>MRLPDQTLRSRARLAEFQPHYLEIWVPCMHLVSGQEGDIDVGTVGKRRYFGASTTVRGCTESAPATITPVQSWVSSPINPTISFGWHGMYRTTRVSAGEVGARRGVGSEMEIEDVEAL</sequence>
<gene>
    <name evidence="1" type="ORF">MBM_05871</name>
</gene>
<dbReference type="EMBL" id="JH921440">
    <property type="protein sequence ID" value="EKD15860.1"/>
    <property type="molecule type" value="Genomic_DNA"/>
</dbReference>